<reference evidence="2" key="1">
    <citation type="submission" date="2017-04" db="EMBL/GenBank/DDBJ databases">
        <authorList>
            <person name="Varghese N."/>
            <person name="Submissions S."/>
        </authorList>
    </citation>
    <scope>NUCLEOTIDE SEQUENCE [LARGE SCALE GENOMIC DNA]</scope>
    <source>
        <strain evidence="2">K3S</strain>
    </source>
</reference>
<name>A0A1X7DY53_9BACT</name>
<evidence type="ECO:0000313" key="2">
    <source>
        <dbReference type="Proteomes" id="UP000192906"/>
    </source>
</evidence>
<keyword evidence="2" id="KW-1185">Reference proteome</keyword>
<protein>
    <submittedName>
        <fullName evidence="1">Uncharacterized protein</fullName>
    </submittedName>
</protein>
<sequence length="117" mass="12607">MSKWVAQYSDLGDEPCVSARSRCFVIHGQLVLNAFHAGQYRNGVIGQRQVGLLANGSGQRHNIIIGIHFDTIVLEIGLEDIGLVGGGLDPGIHRGSVLVGSTQNSKRYGQNQAQKIQ</sequence>
<accession>A0A1X7DY53</accession>
<proteinExistence type="predicted"/>
<gene>
    <name evidence="1" type="ORF">SAMN06295933_2345</name>
</gene>
<organism evidence="1 2">
    <name type="scientific">Desulfovibrio gilichinskyi</name>
    <dbReference type="NCBI Taxonomy" id="1519643"/>
    <lineage>
        <taxon>Bacteria</taxon>
        <taxon>Pseudomonadati</taxon>
        <taxon>Thermodesulfobacteriota</taxon>
        <taxon>Desulfovibrionia</taxon>
        <taxon>Desulfovibrionales</taxon>
        <taxon>Desulfovibrionaceae</taxon>
        <taxon>Desulfovibrio</taxon>
    </lineage>
</organism>
<dbReference type="Proteomes" id="UP000192906">
    <property type="component" value="Unassembled WGS sequence"/>
</dbReference>
<dbReference type="EMBL" id="FWZU01000004">
    <property type="protein sequence ID" value="SMF23707.1"/>
    <property type="molecule type" value="Genomic_DNA"/>
</dbReference>
<dbReference type="AlphaFoldDB" id="A0A1X7DY53"/>
<evidence type="ECO:0000313" key="1">
    <source>
        <dbReference type="EMBL" id="SMF23707.1"/>
    </source>
</evidence>